<feature type="compositionally biased region" description="Polar residues" evidence="3">
    <location>
        <begin position="7"/>
        <end position="20"/>
    </location>
</feature>
<feature type="region of interest" description="Disordered" evidence="3">
    <location>
        <begin position="29"/>
        <end position="53"/>
    </location>
</feature>
<dbReference type="PANTHER" id="PTHR21021">
    <property type="entry name" value="GAF/PUTATIVE CYTOSKELETAL PROTEIN"/>
    <property type="match status" value="1"/>
</dbReference>
<dbReference type="WBParaSite" id="Gr19_v10_g17273.t2">
    <property type="protein sequence ID" value="Gr19_v10_g17273.t2"/>
    <property type="gene ID" value="Gr19_v10_g17273"/>
</dbReference>
<dbReference type="Pfam" id="PF04176">
    <property type="entry name" value="TIP41"/>
    <property type="match status" value="1"/>
</dbReference>
<dbReference type="GO" id="GO:0031929">
    <property type="term" value="P:TOR signaling"/>
    <property type="evidence" value="ECO:0007669"/>
    <property type="project" value="TreeGrafter"/>
</dbReference>
<evidence type="ECO:0000256" key="1">
    <source>
        <dbReference type="ARBA" id="ARBA00006658"/>
    </source>
</evidence>
<dbReference type="InterPro" id="IPR051330">
    <property type="entry name" value="Phosphatase_reg/MetRdx"/>
</dbReference>
<sequence>MKIPYFSNDSSAAEATNSRQTVPLLSETDPHAMSDCVSPSASNLLPNSATPSSPNRVANVVIARALRGNRNEQRHSFFNGLETLVSKDRILESACGGDHAEDGGTARGDVCQLCRFERQLGLPHLPEMVFPHNSLVIVAKGKCGDECRTLIEFNAFDALKCVEKEHLPDVKVGPSEVWQSARRDLSLRHDSVHAFDWTFTSDYQGTVGIGIKVEKAGENERIDYERLKRRDPIEFYEQITLYEDELADNGCAQMTVRIRVMHDTFFVLCRFYLRIDNVMVRVCDTRLYGTAENKAFALRESTRREANYADLSKEAVAVLLDPNQITSHLPLEHVQTTKILYN</sequence>
<reference evidence="5" key="1">
    <citation type="submission" date="2022-11" db="UniProtKB">
        <authorList>
            <consortium name="WormBaseParasite"/>
        </authorList>
    </citation>
    <scope>IDENTIFICATION</scope>
</reference>
<evidence type="ECO:0000256" key="2">
    <source>
        <dbReference type="ARBA" id="ARBA00018951"/>
    </source>
</evidence>
<dbReference type="GO" id="GO:0005829">
    <property type="term" value="C:cytosol"/>
    <property type="evidence" value="ECO:0007669"/>
    <property type="project" value="TreeGrafter"/>
</dbReference>
<evidence type="ECO:0000313" key="5">
    <source>
        <dbReference type="WBParaSite" id="Gr19_v10_g17273.t2"/>
    </source>
</evidence>
<dbReference type="InterPro" id="IPR007303">
    <property type="entry name" value="TIP41-like"/>
</dbReference>
<organism evidence="4 5">
    <name type="scientific">Globodera rostochiensis</name>
    <name type="common">Golden nematode worm</name>
    <name type="synonym">Heterodera rostochiensis</name>
    <dbReference type="NCBI Taxonomy" id="31243"/>
    <lineage>
        <taxon>Eukaryota</taxon>
        <taxon>Metazoa</taxon>
        <taxon>Ecdysozoa</taxon>
        <taxon>Nematoda</taxon>
        <taxon>Chromadorea</taxon>
        <taxon>Rhabditida</taxon>
        <taxon>Tylenchina</taxon>
        <taxon>Tylenchomorpha</taxon>
        <taxon>Tylenchoidea</taxon>
        <taxon>Heteroderidae</taxon>
        <taxon>Heteroderinae</taxon>
        <taxon>Globodera</taxon>
    </lineage>
</organism>
<protein>
    <recommendedName>
        <fullName evidence="2">TIP41-like protein</fullName>
    </recommendedName>
</protein>
<dbReference type="AlphaFoldDB" id="A0A914HHR0"/>
<accession>A0A914HHR0</accession>
<proteinExistence type="inferred from homology"/>
<feature type="region of interest" description="Disordered" evidence="3">
    <location>
        <begin position="1"/>
        <end position="20"/>
    </location>
</feature>
<dbReference type="Proteomes" id="UP000887572">
    <property type="component" value="Unplaced"/>
</dbReference>
<comment type="similarity">
    <text evidence="1">Belongs to the TIP41 family.</text>
</comment>
<dbReference type="PANTHER" id="PTHR21021:SF16">
    <property type="entry name" value="TIP41-LIKE PROTEIN"/>
    <property type="match status" value="1"/>
</dbReference>
<evidence type="ECO:0000256" key="3">
    <source>
        <dbReference type="SAM" id="MobiDB-lite"/>
    </source>
</evidence>
<evidence type="ECO:0000313" key="4">
    <source>
        <dbReference type="Proteomes" id="UP000887572"/>
    </source>
</evidence>
<keyword evidence="4" id="KW-1185">Reference proteome</keyword>
<name>A0A914HHR0_GLORO</name>
<feature type="compositionally biased region" description="Polar residues" evidence="3">
    <location>
        <begin position="37"/>
        <end position="53"/>
    </location>
</feature>